<organism evidence="1">
    <name type="scientific">Tanacetum cinerariifolium</name>
    <name type="common">Dalmatian daisy</name>
    <name type="synonym">Chrysanthemum cinerariifolium</name>
    <dbReference type="NCBI Taxonomy" id="118510"/>
    <lineage>
        <taxon>Eukaryota</taxon>
        <taxon>Viridiplantae</taxon>
        <taxon>Streptophyta</taxon>
        <taxon>Embryophyta</taxon>
        <taxon>Tracheophyta</taxon>
        <taxon>Spermatophyta</taxon>
        <taxon>Magnoliopsida</taxon>
        <taxon>eudicotyledons</taxon>
        <taxon>Gunneridae</taxon>
        <taxon>Pentapetalae</taxon>
        <taxon>asterids</taxon>
        <taxon>campanulids</taxon>
        <taxon>Asterales</taxon>
        <taxon>Asteraceae</taxon>
        <taxon>Asteroideae</taxon>
        <taxon>Anthemideae</taxon>
        <taxon>Anthemidinae</taxon>
        <taxon>Tanacetum</taxon>
    </lineage>
</organism>
<name>A0A699V115_TANCI</name>
<comment type="caution">
    <text evidence="1">The sequence shown here is derived from an EMBL/GenBank/DDBJ whole genome shotgun (WGS) entry which is preliminary data.</text>
</comment>
<sequence>QADTQAEIYNIDLDHSSKVAAASTPIPAAKPKVLKIVAATPAVLTKRRKGVMIRDPEEELHIDTSAETPTVKDKGKRILIEDPKPMKKKDQIEMDAGYAKKLQEELEKEHEETYKQIDWNATFDHIKPKRLSI</sequence>
<accession>A0A699V115</accession>
<protein>
    <submittedName>
        <fullName evidence="1">Uncharacterized protein</fullName>
    </submittedName>
</protein>
<proteinExistence type="predicted"/>
<evidence type="ECO:0000313" key="1">
    <source>
        <dbReference type="EMBL" id="GFD27279.1"/>
    </source>
</evidence>
<gene>
    <name evidence="1" type="ORF">Tci_899248</name>
</gene>
<dbReference type="EMBL" id="BKCJ011375708">
    <property type="protein sequence ID" value="GFD27279.1"/>
    <property type="molecule type" value="Genomic_DNA"/>
</dbReference>
<feature type="non-terminal residue" evidence="1">
    <location>
        <position position="1"/>
    </location>
</feature>
<reference evidence="1" key="1">
    <citation type="journal article" date="2019" name="Sci. Rep.">
        <title>Draft genome of Tanacetum cinerariifolium, the natural source of mosquito coil.</title>
        <authorList>
            <person name="Yamashiro T."/>
            <person name="Shiraishi A."/>
            <person name="Satake H."/>
            <person name="Nakayama K."/>
        </authorList>
    </citation>
    <scope>NUCLEOTIDE SEQUENCE</scope>
</reference>
<dbReference type="AlphaFoldDB" id="A0A699V115"/>